<keyword evidence="3" id="KW-1185">Reference proteome</keyword>
<evidence type="ECO:0000256" key="1">
    <source>
        <dbReference type="SAM" id="MobiDB-lite"/>
    </source>
</evidence>
<proteinExistence type="predicted"/>
<accession>A0AAN9KZH4</accession>
<comment type="caution">
    <text evidence="2">The sequence shown here is derived from an EMBL/GenBank/DDBJ whole genome shotgun (WGS) entry which is preliminary data.</text>
</comment>
<evidence type="ECO:0000313" key="2">
    <source>
        <dbReference type="EMBL" id="KAK7326161.1"/>
    </source>
</evidence>
<dbReference type="Proteomes" id="UP001374584">
    <property type="component" value="Unassembled WGS sequence"/>
</dbReference>
<dbReference type="EMBL" id="JAYMYR010000076">
    <property type="protein sequence ID" value="KAK7326161.1"/>
    <property type="molecule type" value="Genomic_DNA"/>
</dbReference>
<evidence type="ECO:0000313" key="3">
    <source>
        <dbReference type="Proteomes" id="UP001374584"/>
    </source>
</evidence>
<dbReference type="AlphaFoldDB" id="A0AAN9KZH4"/>
<reference evidence="2 3" key="1">
    <citation type="submission" date="2024-01" db="EMBL/GenBank/DDBJ databases">
        <title>The genomes of 5 underutilized Papilionoideae crops provide insights into root nodulation and disease resistanc.</title>
        <authorList>
            <person name="Jiang F."/>
        </authorList>
    </citation>
    <scope>NUCLEOTIDE SEQUENCE [LARGE SCALE GENOMIC DNA]</scope>
    <source>
        <strain evidence="2">JINMINGXINNONG_FW02</strain>
        <tissue evidence="2">Leaves</tissue>
    </source>
</reference>
<organism evidence="2 3">
    <name type="scientific">Phaseolus coccineus</name>
    <name type="common">Scarlet runner bean</name>
    <name type="synonym">Phaseolus multiflorus</name>
    <dbReference type="NCBI Taxonomy" id="3886"/>
    <lineage>
        <taxon>Eukaryota</taxon>
        <taxon>Viridiplantae</taxon>
        <taxon>Streptophyta</taxon>
        <taxon>Embryophyta</taxon>
        <taxon>Tracheophyta</taxon>
        <taxon>Spermatophyta</taxon>
        <taxon>Magnoliopsida</taxon>
        <taxon>eudicotyledons</taxon>
        <taxon>Gunneridae</taxon>
        <taxon>Pentapetalae</taxon>
        <taxon>rosids</taxon>
        <taxon>fabids</taxon>
        <taxon>Fabales</taxon>
        <taxon>Fabaceae</taxon>
        <taxon>Papilionoideae</taxon>
        <taxon>50 kb inversion clade</taxon>
        <taxon>NPAAA clade</taxon>
        <taxon>indigoferoid/millettioid clade</taxon>
        <taxon>Phaseoleae</taxon>
        <taxon>Phaseolus</taxon>
    </lineage>
</organism>
<sequence length="404" mass="43531">MKLILAQALVRVSECQSRCARVPSAPGAINPARFPAFELAVGLQALGGQRRNPRTGACLPLDRLPNVGKGLDGDSAAGAAPTGKRFRSLPPPLTCQRPSFGQHTRSSDMYRVLEHLVGRLKDRRRVPDAISAMFSTPGPSAAQILGHLEGQFNRLPAVYRSARVMTGDDRQDSFGFQAANIAITLQTVKLALAGTENQSVGRKCEIAGELLDVLAAIPTSYIMAISTPMGRLSQWAMIQVRNVLIAMIDLLYGLERSLSLGSDVAVKLRGHVAQIETYMEQAAMTAQQSQVFHSVVPRYSPDRNNQTSTGTFRNAPGPEFTVNDSNSGHDFLFPANLDLWSNDFTFDWPSDHQTALQADLTQNWPFDFGGGMNDLLGLGGADLLDNAVQGGIQAEADPSSSIGT</sequence>
<feature type="region of interest" description="Disordered" evidence="1">
    <location>
        <begin position="70"/>
        <end position="92"/>
    </location>
</feature>
<protein>
    <submittedName>
        <fullName evidence="2">Uncharacterized protein</fullName>
    </submittedName>
</protein>
<name>A0AAN9KZH4_PHACN</name>
<gene>
    <name evidence="2" type="ORF">VNO80_33236</name>
</gene>